<dbReference type="CDD" id="cd02655">
    <property type="entry name" value="RNAP_beta'_C"/>
    <property type="match status" value="1"/>
</dbReference>
<dbReference type="SUPFAM" id="SSF64484">
    <property type="entry name" value="beta and beta-prime subunits of DNA dependent RNA-polymerase"/>
    <property type="match status" value="1"/>
</dbReference>
<comment type="similarity">
    <text evidence="11 13">Belongs to the RNA polymerase beta' chain family.</text>
</comment>
<feature type="binding site" evidence="11">
    <location>
        <position position="908"/>
    </location>
    <ligand>
        <name>Zn(2+)</name>
        <dbReference type="ChEBI" id="CHEBI:29105"/>
        <label>2</label>
    </ligand>
</feature>
<dbReference type="InterPro" id="IPR007081">
    <property type="entry name" value="RNA_pol_Rpb1_5"/>
</dbReference>
<keyword evidence="6 11" id="KW-0479">Metal-binding</keyword>
<keyword evidence="3 11" id="KW-0240">DNA-directed RNA polymerase</keyword>
<dbReference type="Gene3D" id="1.10.132.30">
    <property type="match status" value="1"/>
</dbReference>
<dbReference type="Pfam" id="PF00623">
    <property type="entry name" value="RNA_pol_Rpb1_2"/>
    <property type="match status" value="2"/>
</dbReference>
<comment type="caution">
    <text evidence="15">The sequence shown here is derived from an EMBL/GenBank/DDBJ whole genome shotgun (WGS) entry which is preliminary data.</text>
</comment>
<dbReference type="Pfam" id="PF04998">
    <property type="entry name" value="RNA_pol_Rpb1_5"/>
    <property type="match status" value="1"/>
</dbReference>
<dbReference type="InterPro" id="IPR007083">
    <property type="entry name" value="RNA_pol_Rpb1_4"/>
</dbReference>
<evidence type="ECO:0000256" key="2">
    <source>
        <dbReference type="ARBA" id="ARBA00009839"/>
    </source>
</evidence>
<evidence type="ECO:0000256" key="9">
    <source>
        <dbReference type="ARBA" id="ARBA00023163"/>
    </source>
</evidence>
<keyword evidence="8 11" id="KW-0460">Magnesium</keyword>
<feature type="binding site" evidence="11">
    <location>
        <position position="460"/>
    </location>
    <ligand>
        <name>Mg(2+)</name>
        <dbReference type="ChEBI" id="CHEBI:18420"/>
    </ligand>
</feature>
<dbReference type="InterPro" id="IPR007066">
    <property type="entry name" value="RNA_pol_Rpb1_3"/>
</dbReference>
<comment type="cofactor">
    <cofactor evidence="11">
        <name>Zn(2+)</name>
        <dbReference type="ChEBI" id="CHEBI:29105"/>
    </cofactor>
    <text evidence="11">Binds 2 Zn(2+) ions per subunit.</text>
</comment>
<comment type="cofactor">
    <cofactor evidence="11">
        <name>Mg(2+)</name>
        <dbReference type="ChEBI" id="CHEBI:18420"/>
    </cofactor>
    <text evidence="11">Binds 1 Mg(2+) ion per subunit.</text>
</comment>
<proteinExistence type="inferred from homology"/>
<dbReference type="GO" id="GO:0003677">
    <property type="term" value="F:DNA binding"/>
    <property type="evidence" value="ECO:0007669"/>
    <property type="project" value="UniProtKB-UniRule"/>
</dbReference>
<dbReference type="NCBIfam" id="TIGR02386">
    <property type="entry name" value="rpoC_TIGR"/>
    <property type="match status" value="1"/>
</dbReference>
<reference evidence="15 16" key="1">
    <citation type="submission" date="2020-08" db="EMBL/GenBank/DDBJ databases">
        <title>Bridging the membrane lipid divide: bacteria of the FCB group superphylum have the potential to synthesize archaeal ether lipids.</title>
        <authorList>
            <person name="Villanueva L."/>
            <person name="Von Meijenfeldt F.A.B."/>
            <person name="Westbye A.B."/>
            <person name="Yadav S."/>
            <person name="Hopmans E.C."/>
            <person name="Dutilh B.E."/>
            <person name="Sinninghe Damste J.S."/>
        </authorList>
    </citation>
    <scope>NUCLEOTIDE SEQUENCE [LARGE SCALE GENOMIC DNA]</scope>
    <source>
        <strain evidence="15">NIOZ-UU30</strain>
    </source>
</reference>
<keyword evidence="12" id="KW-0413">Isomerase</keyword>
<feature type="binding site" evidence="11">
    <location>
        <position position="982"/>
    </location>
    <ligand>
        <name>Zn(2+)</name>
        <dbReference type="ChEBI" id="CHEBI:29105"/>
        <label>2</label>
    </ligand>
</feature>
<sequence length="1465" mass="163080">METLYDFFAKPKDPKRYKGVRIALASPEQIQKWSHGEIKKPETINYRTFKPERDGLFCAKIFGPTKDYECNCGKYKRMKHRGVICEKCGVEVIQSKVRRERMAHIELATPCAHIWFLKSLPSKIGNLLDMTLKNIEKVLYFDSYIVIDPKDTDLIRNQLLSDEKYREARETWGSKFEAGIGAEAVKELLKKIDLDTVYNELRTEIRETGSVAKRQKLSKRLKIIEAFRRSGIDPAWMIMDVIPVLPPDLRPLVPLEGGRFATSDLNDLYRRVINRNNRLKRLIDLKAPDIIVRNEKRMLQESVDVLFDNGRHGRVITGTNKRPLKSLSDTLKGKQGRFRQNLLGKRVDYSGRTVITVGPNLRLHQCGLPKKMALEMFKPFVYYRLEQKGLVSTVKSAKKLVERETPEVWDTLDDVVKEYPVLLNRAPTLHRLGIQAFEPILIEGKALQLHPLVCTAFNADFDGDQMAVHIPLSVEAQIEARVLMLSSNNILSPANGSPIIVPSQDIVLGIYYMTRGVAGCRGAGKVFANADEVRCAYDDKKVDLHAQIVVRMNGQRYETTAGRILLWEIIPKGNIMMLRHIVVADEAEVRAILEKIQGGAEFLEMVHKYSQAPGKDNDGMLGLLRNDEFKRIFNATDDDTDTVFALEEGQVSSVIFADGAYHLYEVIKKRPEIPFSMVNNVKDKKTLRELVDYAYRNLGPKATVILSDRLKDIGYKYSTEGGLSISIDDMIIPAAKWDILKKAEQEVEKIGMQYTEGLITQGEKYNKVVDIWAKATDEVANEMMAAMRMAPVIAADGNPVLDSDGRPVVQESLNPIYMMADSGARGSKDQMRQLAGMRGLMAKPSGEIIETPISANFREGLSVLQYFISTHGARKGLADTALKTANSGYLTRRLADVAQDCIILAEDCQTMLGVSVESLMEGGEVIQRLDERILGRVAVDDIIDPFTDEVIVKAGEILDEDVVRLIEDAGITSVKIRSVLTCKTKSGVCAKCYGRDLSHGGMVEIGQAVGILAAQSIGEPGTQLTMRTFHIGGTASRRVEQADIRARVDGTVTYIDLNVVKKGANEFVVMNRRGGEFAIIGDTGRERERFPVIYGAHIVVKDGSNVGAGDLLATWDPFTTPIITEVDGTVKFGDIVAGKTMQEKVDPVTGKSSRMIIESKSGEERPRISIKDKDGKTAKLPESSGMARYLLPTDAILLVEEGDEVKAGDIIAKLPRATTKTKDITGGLPRVAELFEVRKPKETAVLSEIDGYISIAKATKKGKQKVTVTPIDVGEKKEYLIPRGKHINVYEGDYVRAGEPLITGSAIPQDILNIKGEIALARYLVDEVQEVYRLQGVRINDKHIEVVVRQMMRRVKILDPGDTDFITEEQVDRVKFEEVNREVIEKGKKPAVAEPLILGITKASLSTDSFISAASFQETTKVLTDASIAGKEDYLQGLKENVIMGRLIPAGTGLPQYRNVEVEPG</sequence>
<evidence type="ECO:0000256" key="11">
    <source>
        <dbReference type="HAMAP-Rule" id="MF_01322"/>
    </source>
</evidence>
<dbReference type="InterPro" id="IPR007080">
    <property type="entry name" value="RNA_pol_Rpb1_1"/>
</dbReference>
<feature type="binding site" evidence="11">
    <location>
        <position position="88"/>
    </location>
    <ligand>
        <name>Zn(2+)</name>
        <dbReference type="ChEBI" id="CHEBI:29105"/>
        <label>1</label>
    </ligand>
</feature>
<dbReference type="Gene3D" id="1.10.40.90">
    <property type="match status" value="1"/>
</dbReference>
<dbReference type="FunFam" id="1.10.132.30:FF:000003">
    <property type="entry name" value="DNA-directed RNA polymerase subunit beta"/>
    <property type="match status" value="1"/>
</dbReference>
<dbReference type="InterPro" id="IPR012754">
    <property type="entry name" value="DNA-dir_RpoC_beta_prime_bact"/>
</dbReference>
<evidence type="ECO:0000256" key="6">
    <source>
        <dbReference type="ARBA" id="ARBA00022723"/>
    </source>
</evidence>
<dbReference type="GO" id="GO:0003755">
    <property type="term" value="F:peptidyl-prolyl cis-trans isomerase activity"/>
    <property type="evidence" value="ECO:0007669"/>
    <property type="project" value="UniProtKB-KW"/>
</dbReference>
<dbReference type="Gene3D" id="3.10.50.40">
    <property type="match status" value="1"/>
</dbReference>
<dbReference type="SMART" id="SM00663">
    <property type="entry name" value="RPOLA_N"/>
    <property type="match status" value="1"/>
</dbReference>
<evidence type="ECO:0000256" key="12">
    <source>
        <dbReference type="PROSITE-ProRule" id="PRU00278"/>
    </source>
</evidence>
<evidence type="ECO:0000256" key="8">
    <source>
        <dbReference type="ARBA" id="ARBA00022842"/>
    </source>
</evidence>
<keyword evidence="7 11" id="KW-0862">Zinc</keyword>
<evidence type="ECO:0000256" key="5">
    <source>
        <dbReference type="ARBA" id="ARBA00022695"/>
    </source>
</evidence>
<feature type="binding site" evidence="11">
    <location>
        <position position="85"/>
    </location>
    <ligand>
        <name>Zn(2+)</name>
        <dbReference type="ChEBI" id="CHEBI:29105"/>
        <label>1</label>
    </ligand>
</feature>
<evidence type="ECO:0000256" key="10">
    <source>
        <dbReference type="ARBA" id="ARBA00048552"/>
    </source>
</evidence>
<dbReference type="InterPro" id="IPR045867">
    <property type="entry name" value="DNA-dir_RpoC_beta_prime"/>
</dbReference>
<evidence type="ECO:0000256" key="1">
    <source>
        <dbReference type="ARBA" id="ARBA00007616"/>
    </source>
</evidence>
<gene>
    <name evidence="11 15" type="primary">rpoC</name>
    <name evidence="15" type="ORF">H8E23_07580</name>
</gene>
<dbReference type="Gene3D" id="2.40.40.20">
    <property type="match status" value="1"/>
</dbReference>
<dbReference type="Gene3D" id="1.10.274.100">
    <property type="entry name" value="RNA polymerase Rpb1, domain 3"/>
    <property type="match status" value="1"/>
</dbReference>
<dbReference type="EMBL" id="JACNJH010000127">
    <property type="protein sequence ID" value="MBC8361241.1"/>
    <property type="molecule type" value="Genomic_DNA"/>
</dbReference>
<comment type="subunit">
    <text evidence="11">The RNAP catalytic core consists of 2 alpha, 1 beta, 1 beta' and 1 omega subunit. When a sigma factor is associated with the core the holoenzyme is formed, which can initiate transcription.</text>
</comment>
<evidence type="ECO:0000256" key="3">
    <source>
        <dbReference type="ARBA" id="ARBA00022478"/>
    </source>
</evidence>
<dbReference type="InterPro" id="IPR044893">
    <property type="entry name" value="RNA_pol_Rpb1_clamp_domain"/>
</dbReference>
<dbReference type="FunFam" id="1.10.150.390:FF:000002">
    <property type="entry name" value="DNA-directed RNA polymerase subunit beta"/>
    <property type="match status" value="1"/>
</dbReference>
<dbReference type="HAMAP" id="MF_01322">
    <property type="entry name" value="RNApol_bact_RpoC"/>
    <property type="match status" value="1"/>
</dbReference>
<comment type="similarity">
    <text evidence="1">In the N-terminal section; belongs to the RNA polymerase beta chain family.</text>
</comment>
<dbReference type="Gene3D" id="2.40.50.100">
    <property type="match status" value="3"/>
</dbReference>
<feature type="binding site" evidence="11">
    <location>
        <position position="464"/>
    </location>
    <ligand>
        <name>Mg(2+)</name>
        <dbReference type="ChEBI" id="CHEBI:18420"/>
    </ligand>
</feature>
<dbReference type="PANTHER" id="PTHR19376">
    <property type="entry name" value="DNA-DIRECTED RNA POLYMERASE"/>
    <property type="match status" value="1"/>
</dbReference>
<organism evidence="15 16">
    <name type="scientific">Candidatus Desulfatibia profunda</name>
    <dbReference type="NCBI Taxonomy" id="2841695"/>
    <lineage>
        <taxon>Bacteria</taxon>
        <taxon>Pseudomonadati</taxon>
        <taxon>Thermodesulfobacteriota</taxon>
        <taxon>Desulfobacteria</taxon>
        <taxon>Desulfobacterales</taxon>
        <taxon>Desulfobacterales incertae sedis</taxon>
        <taxon>Candidatus Desulfatibia</taxon>
    </lineage>
</organism>
<dbReference type="Pfam" id="PF04983">
    <property type="entry name" value="RNA_pol_Rpb1_3"/>
    <property type="match status" value="2"/>
</dbReference>
<feature type="binding site" evidence="11">
    <location>
        <position position="462"/>
    </location>
    <ligand>
        <name>Mg(2+)</name>
        <dbReference type="ChEBI" id="CHEBI:18420"/>
    </ligand>
</feature>
<evidence type="ECO:0000313" key="15">
    <source>
        <dbReference type="EMBL" id="MBC8361241.1"/>
    </source>
</evidence>
<dbReference type="Pfam" id="PF05000">
    <property type="entry name" value="RNA_pol_Rpb1_4"/>
    <property type="match status" value="1"/>
</dbReference>
<evidence type="ECO:0000313" key="16">
    <source>
        <dbReference type="Proteomes" id="UP000603434"/>
    </source>
</evidence>
<dbReference type="InterPro" id="IPR046357">
    <property type="entry name" value="PPIase_dom_sf"/>
</dbReference>
<dbReference type="PANTHER" id="PTHR19376:SF54">
    <property type="entry name" value="DNA-DIRECTED RNA POLYMERASE SUBUNIT BETA"/>
    <property type="match status" value="1"/>
</dbReference>
<name>A0A8J6NQN1_9BACT</name>
<feature type="binding site" evidence="11">
    <location>
        <position position="70"/>
    </location>
    <ligand>
        <name>Zn(2+)</name>
        <dbReference type="ChEBI" id="CHEBI:29105"/>
        <label>1</label>
    </ligand>
</feature>
<protein>
    <recommendedName>
        <fullName evidence="11">DNA-directed RNA polymerase subunit beta'</fullName>
        <shortName evidence="11">RNAP subunit beta'</shortName>
        <ecNumber evidence="11">2.7.7.6</ecNumber>
    </recommendedName>
    <alternativeName>
        <fullName evidence="11">RNA polymerase subunit beta'</fullName>
    </alternativeName>
    <alternativeName>
        <fullName evidence="11">Transcriptase subunit beta'</fullName>
    </alternativeName>
</protein>
<dbReference type="CDD" id="cd01609">
    <property type="entry name" value="RNAP_beta'_N"/>
    <property type="match status" value="1"/>
</dbReference>
<evidence type="ECO:0000259" key="14">
    <source>
        <dbReference type="PROSITE" id="PS50198"/>
    </source>
</evidence>
<dbReference type="EC" id="2.7.7.6" evidence="11"/>
<dbReference type="InterPro" id="IPR000722">
    <property type="entry name" value="RNA_pol_asu"/>
</dbReference>
<comment type="similarity">
    <text evidence="2">In the C-terminal section; belongs to the RNA polymerase beta' chain family.</text>
</comment>
<dbReference type="GO" id="GO:0006351">
    <property type="term" value="P:DNA-templated transcription"/>
    <property type="evidence" value="ECO:0007669"/>
    <property type="project" value="UniProtKB-UniRule"/>
</dbReference>
<dbReference type="Proteomes" id="UP000603434">
    <property type="component" value="Unassembled WGS sequence"/>
</dbReference>
<dbReference type="GO" id="GO:0003899">
    <property type="term" value="F:DNA-directed RNA polymerase activity"/>
    <property type="evidence" value="ECO:0007669"/>
    <property type="project" value="UniProtKB-UniRule"/>
</dbReference>
<dbReference type="InterPro" id="IPR042102">
    <property type="entry name" value="RNA_pol_Rpb1_3_sf"/>
</dbReference>
<evidence type="ECO:0000256" key="4">
    <source>
        <dbReference type="ARBA" id="ARBA00022679"/>
    </source>
</evidence>
<feature type="binding site" evidence="11">
    <location>
        <position position="992"/>
    </location>
    <ligand>
        <name>Zn(2+)</name>
        <dbReference type="ChEBI" id="CHEBI:29105"/>
        <label>2</label>
    </ligand>
</feature>
<dbReference type="GO" id="GO:0000287">
    <property type="term" value="F:magnesium ion binding"/>
    <property type="evidence" value="ECO:0007669"/>
    <property type="project" value="UniProtKB-UniRule"/>
</dbReference>
<comment type="catalytic activity">
    <reaction evidence="10 11 13">
        <text>RNA(n) + a ribonucleoside 5'-triphosphate = RNA(n+1) + diphosphate</text>
        <dbReference type="Rhea" id="RHEA:21248"/>
        <dbReference type="Rhea" id="RHEA-COMP:14527"/>
        <dbReference type="Rhea" id="RHEA-COMP:17342"/>
        <dbReference type="ChEBI" id="CHEBI:33019"/>
        <dbReference type="ChEBI" id="CHEBI:61557"/>
        <dbReference type="ChEBI" id="CHEBI:140395"/>
        <dbReference type="EC" id="2.7.7.6"/>
    </reaction>
</comment>
<comment type="function">
    <text evidence="11 13">DNA-dependent RNA polymerase catalyzes the transcription of DNA into RNA using the four ribonucleoside triphosphates as substrates.</text>
</comment>
<dbReference type="Gene3D" id="4.10.860.120">
    <property type="entry name" value="RNA polymerase II, clamp domain"/>
    <property type="match status" value="1"/>
</dbReference>
<keyword evidence="5 11" id="KW-0548">Nucleotidyltransferase</keyword>
<evidence type="ECO:0000256" key="13">
    <source>
        <dbReference type="RuleBase" id="RU004279"/>
    </source>
</evidence>
<accession>A0A8J6NQN1</accession>
<dbReference type="InterPro" id="IPR038120">
    <property type="entry name" value="Rpb1_funnel_sf"/>
</dbReference>
<dbReference type="Pfam" id="PF04997">
    <property type="entry name" value="RNA_pol_Rpb1_1"/>
    <property type="match status" value="1"/>
</dbReference>
<keyword evidence="12" id="KW-0697">Rotamase</keyword>
<evidence type="ECO:0000256" key="7">
    <source>
        <dbReference type="ARBA" id="ARBA00022833"/>
    </source>
</evidence>
<dbReference type="PROSITE" id="PS50198">
    <property type="entry name" value="PPIC_PPIASE_2"/>
    <property type="match status" value="1"/>
</dbReference>
<dbReference type="Gene3D" id="1.10.150.390">
    <property type="match status" value="1"/>
</dbReference>
<keyword evidence="9 11" id="KW-0804">Transcription</keyword>
<dbReference type="InterPro" id="IPR006592">
    <property type="entry name" value="RNA_pol_N"/>
</dbReference>
<feature type="domain" description="PpiC" evidence="14">
    <location>
        <begin position="573"/>
        <end position="668"/>
    </location>
</feature>
<dbReference type="InterPro" id="IPR000297">
    <property type="entry name" value="PPIase_PpiC"/>
</dbReference>
<feature type="binding site" evidence="11">
    <location>
        <position position="72"/>
    </location>
    <ligand>
        <name>Zn(2+)</name>
        <dbReference type="ChEBI" id="CHEBI:29105"/>
        <label>1</label>
    </ligand>
</feature>
<dbReference type="GO" id="GO:0008270">
    <property type="term" value="F:zinc ion binding"/>
    <property type="evidence" value="ECO:0007669"/>
    <property type="project" value="UniProtKB-UniRule"/>
</dbReference>
<keyword evidence="4 11" id="KW-0808">Transferase</keyword>
<dbReference type="Gene3D" id="1.10.1790.20">
    <property type="match status" value="1"/>
</dbReference>
<feature type="binding site" evidence="11">
    <location>
        <position position="989"/>
    </location>
    <ligand>
        <name>Zn(2+)</name>
        <dbReference type="ChEBI" id="CHEBI:29105"/>
        <label>2</label>
    </ligand>
</feature>
<dbReference type="GO" id="GO:0000428">
    <property type="term" value="C:DNA-directed RNA polymerase complex"/>
    <property type="evidence" value="ECO:0007669"/>
    <property type="project" value="UniProtKB-KW"/>
</dbReference>